<dbReference type="GO" id="GO:0030136">
    <property type="term" value="C:clathrin-coated vesicle"/>
    <property type="evidence" value="ECO:0007669"/>
    <property type="project" value="UniProtKB-SubCell"/>
</dbReference>
<dbReference type="PROSITE" id="PS50942">
    <property type="entry name" value="ENTH"/>
    <property type="match status" value="1"/>
</dbReference>
<dbReference type="FunFam" id="1.25.40.90:FF:000033">
    <property type="entry name" value="putative clathrin assembly protein At1g33340"/>
    <property type="match status" value="1"/>
</dbReference>
<keyword evidence="13" id="KW-1185">Reference proteome</keyword>
<dbReference type="CDD" id="cd16987">
    <property type="entry name" value="ANTH_N_AP180_plant"/>
    <property type="match status" value="1"/>
</dbReference>
<dbReference type="GO" id="GO:0005546">
    <property type="term" value="F:phosphatidylinositol-4,5-bisphosphate binding"/>
    <property type="evidence" value="ECO:0007669"/>
    <property type="project" value="TreeGrafter"/>
</dbReference>
<dbReference type="InterPro" id="IPR000352">
    <property type="entry name" value="Pep_chain_release_fac_I"/>
</dbReference>
<dbReference type="Pfam" id="PF07651">
    <property type="entry name" value="ANTH"/>
    <property type="match status" value="1"/>
</dbReference>
<feature type="chain" id="PRO_5032823104" description="ENTH domain-containing protein" evidence="10">
    <location>
        <begin position="24"/>
        <end position="684"/>
    </location>
</feature>
<dbReference type="SUPFAM" id="SSF75620">
    <property type="entry name" value="Release factor"/>
    <property type="match status" value="1"/>
</dbReference>
<evidence type="ECO:0000256" key="8">
    <source>
        <dbReference type="ARBA" id="ARBA00023176"/>
    </source>
</evidence>
<dbReference type="Proteomes" id="UP000657918">
    <property type="component" value="Unassembled WGS sequence"/>
</dbReference>
<dbReference type="InterPro" id="IPR011417">
    <property type="entry name" value="ANTH_dom"/>
</dbReference>
<sequence length="684" mass="76586">MACSSHSLLKSMLLLRLQITTNAIIPPCITRPSSSPLNLISYHYLNASNRTKSRNSYSPTMYTRTAEIPPKQLFCFNYNTSAGHSNGINYLELTDDELMRQCEMDTFKSSGPGGQHRNKRESAVRLKHLPTGIIAQAVEDRSQHMNRASALKRLRALLAIRVRNSVDIDSYTPPMELLQILPLKSTIRGSDCGPQIGPKNPKFILGMQALLDVIFAVDGSISEAGKLLGLSTGALSRLILSDDSLRMAVNDLRNSKPPCQKYQTLKHPMRTEGFKASKLGKRKWGRIECKQQKRQRVERKISCDSKKMGMDIQGKLRIALGAVKDHAAIGKAMIYSHHEGKDFSGIEVAVVRATGHDSGPIDDKHMHEILFLVSDSPGSIHFLAERISRRLGKTRDNLVALKTLSLIHRLLRGGNRCFEQQLRNAHASGHLQMSTRCFLRNISDPSVSFIHKYAGYLEERIGWVINQAGKLEPVMSQGDLESRCYDEKSIDMVFRKLPKCQVFIDRVLDCSPSNILPSDNLVQAAMSNTLKESFQVYNTYCESVAALVNMFFDLTRAARALACQILKRASQQSQDLQNFFENCKRIIENKNLDYPVVQIITTDHIMALEQFSTYFATSHSSSVLSKNGPAPPILDRITNSTKLQTTMAGIQGDEKDAGNFSWSPTLFSCTLETKISKVWVVFED</sequence>
<feature type="signal peptide" evidence="10">
    <location>
        <begin position="1"/>
        <end position="23"/>
    </location>
</feature>
<feature type="domain" description="ENTH" evidence="11">
    <location>
        <begin position="338"/>
        <end position="471"/>
    </location>
</feature>
<evidence type="ECO:0000256" key="7">
    <source>
        <dbReference type="ARBA" id="ARBA00023136"/>
    </source>
</evidence>
<dbReference type="InterPro" id="IPR013809">
    <property type="entry name" value="ENTH"/>
</dbReference>
<dbReference type="GO" id="GO:0005794">
    <property type="term" value="C:Golgi apparatus"/>
    <property type="evidence" value="ECO:0007669"/>
    <property type="project" value="UniProtKB-SubCell"/>
</dbReference>
<dbReference type="GO" id="GO:0005545">
    <property type="term" value="F:1-phosphatidylinositol binding"/>
    <property type="evidence" value="ECO:0007669"/>
    <property type="project" value="InterPro"/>
</dbReference>
<evidence type="ECO:0000256" key="3">
    <source>
        <dbReference type="ARBA" id="ARBA00004600"/>
    </source>
</evidence>
<name>A0A835MCR1_9ROSI</name>
<evidence type="ECO:0000313" key="13">
    <source>
        <dbReference type="Proteomes" id="UP000657918"/>
    </source>
</evidence>
<dbReference type="FunFam" id="1.20.58.150:FF:000008">
    <property type="entry name" value="Putative clathrin assembly protein At1g33340"/>
    <property type="match status" value="1"/>
</dbReference>
<evidence type="ECO:0000256" key="6">
    <source>
        <dbReference type="ARBA" id="ARBA00023034"/>
    </source>
</evidence>
<keyword evidence="7" id="KW-0472">Membrane</keyword>
<dbReference type="AlphaFoldDB" id="A0A835MCR1"/>
<dbReference type="OrthoDB" id="1932749at2759"/>
<proteinExistence type="inferred from homology"/>
<protein>
    <recommendedName>
        <fullName evidence="11">ENTH domain-containing protein</fullName>
    </recommendedName>
</protein>
<evidence type="ECO:0000256" key="5">
    <source>
        <dbReference type="ARBA" id="ARBA00022583"/>
    </source>
</evidence>
<evidence type="ECO:0000313" key="12">
    <source>
        <dbReference type="EMBL" id="KAF9661460.1"/>
    </source>
</evidence>
<keyword evidence="5" id="KW-0254">Endocytosis</keyword>
<dbReference type="Gene3D" id="3.30.160.20">
    <property type="match status" value="1"/>
</dbReference>
<dbReference type="Gene3D" id="1.25.40.90">
    <property type="match status" value="1"/>
</dbReference>
<dbReference type="GO" id="GO:0003747">
    <property type="term" value="F:translation release factor activity"/>
    <property type="evidence" value="ECO:0007669"/>
    <property type="project" value="InterPro"/>
</dbReference>
<dbReference type="InterPro" id="IPR008942">
    <property type="entry name" value="ENTH_VHS"/>
</dbReference>
<dbReference type="InterPro" id="IPR045192">
    <property type="entry name" value="AP180-like"/>
</dbReference>
<dbReference type="PANTHER" id="PTHR22951">
    <property type="entry name" value="CLATHRIN ASSEMBLY PROTEIN"/>
    <property type="match status" value="1"/>
</dbReference>
<dbReference type="GO" id="GO:0032050">
    <property type="term" value="F:clathrin heavy chain binding"/>
    <property type="evidence" value="ECO:0007669"/>
    <property type="project" value="TreeGrafter"/>
</dbReference>
<comment type="caution">
    <text evidence="12">The sequence shown here is derived from an EMBL/GenBank/DDBJ whole genome shotgun (WGS) entry which is preliminary data.</text>
</comment>
<dbReference type="SUPFAM" id="SSF48464">
    <property type="entry name" value="ENTH/VHS domain"/>
    <property type="match status" value="1"/>
</dbReference>
<comment type="similarity">
    <text evidence="4">Belongs to the prokaryotic/mitochondrial release factor family.</text>
</comment>
<keyword evidence="6" id="KW-0333">Golgi apparatus</keyword>
<keyword evidence="10" id="KW-0732">Signal</keyword>
<dbReference type="InterPro" id="IPR045853">
    <property type="entry name" value="Pep_chain_release_fac_I_sf"/>
</dbReference>
<dbReference type="InterPro" id="IPR014712">
    <property type="entry name" value="ANTH_dom_sf"/>
</dbReference>
<accession>A0A835MCR1</accession>
<comment type="subcellular location">
    <subcellularLocation>
        <location evidence="1">Cytoplasmic vesicle</location>
        <location evidence="1">Clathrin-coated vesicle</location>
    </subcellularLocation>
    <subcellularLocation>
        <location evidence="2">Golgi apparatus</location>
    </subcellularLocation>
    <subcellularLocation>
        <location evidence="3">Membrane</location>
        <location evidence="3">Clathrin-coated pit</location>
    </subcellularLocation>
</comment>
<dbReference type="Pfam" id="PF00472">
    <property type="entry name" value="RF-1"/>
    <property type="match status" value="1"/>
</dbReference>
<dbReference type="GO" id="GO:0006900">
    <property type="term" value="P:vesicle budding from membrane"/>
    <property type="evidence" value="ECO:0007669"/>
    <property type="project" value="TreeGrafter"/>
</dbReference>
<evidence type="ECO:0000256" key="9">
    <source>
        <dbReference type="ARBA" id="ARBA00023329"/>
    </source>
</evidence>
<dbReference type="PANTHER" id="PTHR22951:SF70">
    <property type="entry name" value="OS11G0244600 PROTEIN"/>
    <property type="match status" value="1"/>
</dbReference>
<dbReference type="EMBL" id="JADGMS010000019">
    <property type="protein sequence ID" value="KAF9661460.1"/>
    <property type="molecule type" value="Genomic_DNA"/>
</dbReference>
<keyword evidence="9" id="KW-0968">Cytoplasmic vesicle</keyword>
<dbReference type="SMART" id="SM00273">
    <property type="entry name" value="ENTH"/>
    <property type="match status" value="1"/>
</dbReference>
<dbReference type="GO" id="GO:0072583">
    <property type="term" value="P:clathrin-dependent endocytosis"/>
    <property type="evidence" value="ECO:0007669"/>
    <property type="project" value="InterPro"/>
</dbReference>
<dbReference type="SUPFAM" id="SSF89009">
    <property type="entry name" value="GAT-like domain"/>
    <property type="match status" value="1"/>
</dbReference>
<dbReference type="GO" id="GO:0005905">
    <property type="term" value="C:clathrin-coated pit"/>
    <property type="evidence" value="ECO:0007669"/>
    <property type="project" value="UniProtKB-SubCell"/>
</dbReference>
<evidence type="ECO:0000256" key="10">
    <source>
        <dbReference type="SAM" id="SignalP"/>
    </source>
</evidence>
<dbReference type="GO" id="GO:0000149">
    <property type="term" value="F:SNARE binding"/>
    <property type="evidence" value="ECO:0007669"/>
    <property type="project" value="TreeGrafter"/>
</dbReference>
<organism evidence="12 13">
    <name type="scientific">Salix dunnii</name>
    <dbReference type="NCBI Taxonomy" id="1413687"/>
    <lineage>
        <taxon>Eukaryota</taxon>
        <taxon>Viridiplantae</taxon>
        <taxon>Streptophyta</taxon>
        <taxon>Embryophyta</taxon>
        <taxon>Tracheophyta</taxon>
        <taxon>Spermatophyta</taxon>
        <taxon>Magnoliopsida</taxon>
        <taxon>eudicotyledons</taxon>
        <taxon>Gunneridae</taxon>
        <taxon>Pentapetalae</taxon>
        <taxon>rosids</taxon>
        <taxon>fabids</taxon>
        <taxon>Malpighiales</taxon>
        <taxon>Salicaceae</taxon>
        <taxon>Saliceae</taxon>
        <taxon>Salix</taxon>
    </lineage>
</organism>
<evidence type="ECO:0000256" key="2">
    <source>
        <dbReference type="ARBA" id="ARBA00004555"/>
    </source>
</evidence>
<reference evidence="12 13" key="1">
    <citation type="submission" date="2020-10" db="EMBL/GenBank/DDBJ databases">
        <title>Plant Genome Project.</title>
        <authorList>
            <person name="Zhang R.-G."/>
        </authorList>
    </citation>
    <scope>NUCLEOTIDE SEQUENCE [LARGE SCALE GENOMIC DNA]</scope>
    <source>
        <strain evidence="12">FAFU-HL-1</strain>
        <tissue evidence="12">Leaf</tissue>
    </source>
</reference>
<keyword evidence="8" id="KW-0168">Coated pit</keyword>
<dbReference type="GO" id="GO:0048268">
    <property type="term" value="P:clathrin coat assembly"/>
    <property type="evidence" value="ECO:0007669"/>
    <property type="project" value="InterPro"/>
</dbReference>
<gene>
    <name evidence="12" type="ORF">SADUNF_Sadunf19G0071200</name>
</gene>
<evidence type="ECO:0000256" key="1">
    <source>
        <dbReference type="ARBA" id="ARBA00004132"/>
    </source>
</evidence>
<evidence type="ECO:0000259" key="11">
    <source>
        <dbReference type="PROSITE" id="PS50942"/>
    </source>
</evidence>
<dbReference type="InterPro" id="IPR048050">
    <property type="entry name" value="ANTH_N_plant"/>
</dbReference>
<dbReference type="Gene3D" id="1.20.58.150">
    <property type="entry name" value="ANTH domain"/>
    <property type="match status" value="1"/>
</dbReference>
<evidence type="ECO:0000256" key="4">
    <source>
        <dbReference type="ARBA" id="ARBA00010835"/>
    </source>
</evidence>